<evidence type="ECO:0000259" key="1">
    <source>
        <dbReference type="PROSITE" id="PS50835"/>
    </source>
</evidence>
<dbReference type="AlphaFoldDB" id="A0A8S4Q6Z8"/>
<dbReference type="SUPFAM" id="SSF48726">
    <property type="entry name" value="Immunoglobulin"/>
    <property type="match status" value="1"/>
</dbReference>
<comment type="caution">
    <text evidence="2">The sequence shown here is derived from an EMBL/GenBank/DDBJ whole genome shotgun (WGS) entry which is preliminary data.</text>
</comment>
<gene>
    <name evidence="2" type="ORF">OFUS_LOCUS26266</name>
</gene>
<dbReference type="Gene3D" id="2.60.40.10">
    <property type="entry name" value="Immunoglobulins"/>
    <property type="match status" value="1"/>
</dbReference>
<organism evidence="2 3">
    <name type="scientific">Owenia fusiformis</name>
    <name type="common">Polychaete worm</name>
    <dbReference type="NCBI Taxonomy" id="6347"/>
    <lineage>
        <taxon>Eukaryota</taxon>
        <taxon>Metazoa</taxon>
        <taxon>Spiralia</taxon>
        <taxon>Lophotrochozoa</taxon>
        <taxon>Annelida</taxon>
        <taxon>Polychaeta</taxon>
        <taxon>Sedentaria</taxon>
        <taxon>Canalipalpata</taxon>
        <taxon>Sabellida</taxon>
        <taxon>Oweniida</taxon>
        <taxon>Oweniidae</taxon>
        <taxon>Owenia</taxon>
    </lineage>
</organism>
<feature type="domain" description="Ig-like" evidence="1">
    <location>
        <begin position="1"/>
        <end position="95"/>
    </location>
</feature>
<dbReference type="PROSITE" id="PS50835">
    <property type="entry name" value="IG_LIKE"/>
    <property type="match status" value="1"/>
</dbReference>
<dbReference type="InterPro" id="IPR036179">
    <property type="entry name" value="Ig-like_dom_sf"/>
</dbReference>
<keyword evidence="3" id="KW-1185">Reference proteome</keyword>
<proteinExistence type="predicted"/>
<feature type="non-terminal residue" evidence="2">
    <location>
        <position position="1"/>
    </location>
</feature>
<name>A0A8S4Q6Z8_OWEFU</name>
<dbReference type="Proteomes" id="UP000749559">
    <property type="component" value="Unassembled WGS sequence"/>
</dbReference>
<protein>
    <recommendedName>
        <fullName evidence="1">Ig-like domain-containing protein</fullName>
    </recommendedName>
</protein>
<dbReference type="OrthoDB" id="2431000at2759"/>
<sequence>TGQGDLVLIEGPQDRAVLSWQNAELTCHIDTIASGANHVVQWIGNSIRTGAGRPISFNERITLTDIPDKFSISTEKPYNLVLQTTDLDDAGKYPCNNVLKGQPIGDIEPQLVVL</sequence>
<evidence type="ECO:0000313" key="2">
    <source>
        <dbReference type="EMBL" id="CAH1802601.1"/>
    </source>
</evidence>
<dbReference type="EMBL" id="CAIIXF020000012">
    <property type="protein sequence ID" value="CAH1802601.1"/>
    <property type="molecule type" value="Genomic_DNA"/>
</dbReference>
<evidence type="ECO:0000313" key="3">
    <source>
        <dbReference type="Proteomes" id="UP000749559"/>
    </source>
</evidence>
<accession>A0A8S4Q6Z8</accession>
<dbReference type="InterPro" id="IPR007110">
    <property type="entry name" value="Ig-like_dom"/>
</dbReference>
<feature type="non-terminal residue" evidence="2">
    <location>
        <position position="114"/>
    </location>
</feature>
<dbReference type="InterPro" id="IPR013783">
    <property type="entry name" value="Ig-like_fold"/>
</dbReference>
<reference evidence="2" key="1">
    <citation type="submission" date="2022-03" db="EMBL/GenBank/DDBJ databases">
        <authorList>
            <person name="Martin C."/>
        </authorList>
    </citation>
    <scope>NUCLEOTIDE SEQUENCE</scope>
</reference>